<sequence>MDTIHFPLRRCLYLYRLSLRPVAPPPTPRYPPTPLHTIVHDVHYPQYPLNRQRPSAAVDDRLGAQRPRLLADPRPPPVRPPGPRAPRRNRLWPRPRGHRRRHRPRRAQVARDVLRLPARARGPDGGGSRALHAQEVALAHRGLGGDRFARCGPRGYQGAPSPPGARACLVPVPVPFPVPVPATRPLRDAHPAVSQTASTEVAVSFPHPGSPLEEEEKSEEIPSACDDSPAWKSKEKDCTVSRAGCRDHPTACSSRRPTGPGVTETRSRQP</sequence>
<dbReference type="HOGENOM" id="CLU_1030795_0_0_1"/>
<organism evidence="2 3">
    <name type="scientific">Heterobasidion irregulare (strain TC 32-1)</name>
    <dbReference type="NCBI Taxonomy" id="747525"/>
    <lineage>
        <taxon>Eukaryota</taxon>
        <taxon>Fungi</taxon>
        <taxon>Dikarya</taxon>
        <taxon>Basidiomycota</taxon>
        <taxon>Agaricomycotina</taxon>
        <taxon>Agaricomycetes</taxon>
        <taxon>Russulales</taxon>
        <taxon>Bondarzewiaceae</taxon>
        <taxon>Heterobasidion</taxon>
        <taxon>Heterobasidion annosum species complex</taxon>
    </lineage>
</organism>
<feature type="compositionally biased region" description="Pro residues" evidence="1">
    <location>
        <begin position="73"/>
        <end position="84"/>
    </location>
</feature>
<protein>
    <submittedName>
        <fullName evidence="2">Uncharacterized protein</fullName>
    </submittedName>
</protein>
<dbReference type="AlphaFoldDB" id="W4KN69"/>
<feature type="region of interest" description="Disordered" evidence="1">
    <location>
        <begin position="189"/>
        <end position="270"/>
    </location>
</feature>
<dbReference type="RefSeq" id="XP_009541190.1">
    <property type="nucleotide sequence ID" value="XM_009542895.1"/>
</dbReference>
<name>W4KN69_HETIT</name>
<dbReference type="GeneID" id="20668087"/>
<evidence type="ECO:0000256" key="1">
    <source>
        <dbReference type="SAM" id="MobiDB-lite"/>
    </source>
</evidence>
<feature type="region of interest" description="Disordered" evidence="1">
    <location>
        <begin position="66"/>
        <end position="107"/>
    </location>
</feature>
<evidence type="ECO:0000313" key="2">
    <source>
        <dbReference type="EMBL" id="ETW87267.1"/>
    </source>
</evidence>
<accession>W4KN69</accession>
<feature type="compositionally biased region" description="Basic and acidic residues" evidence="1">
    <location>
        <begin position="232"/>
        <end position="249"/>
    </location>
</feature>
<proteinExistence type="predicted"/>
<feature type="compositionally biased region" description="Basic residues" evidence="1">
    <location>
        <begin position="85"/>
        <end position="107"/>
    </location>
</feature>
<dbReference type="Proteomes" id="UP000030671">
    <property type="component" value="Unassembled WGS sequence"/>
</dbReference>
<dbReference type="InParanoid" id="W4KN69"/>
<keyword evidence="3" id="KW-1185">Reference proteome</keyword>
<evidence type="ECO:0000313" key="3">
    <source>
        <dbReference type="Proteomes" id="UP000030671"/>
    </source>
</evidence>
<reference evidence="2 3" key="1">
    <citation type="journal article" date="2012" name="New Phytol.">
        <title>Insight into trade-off between wood decay and parasitism from the genome of a fungal forest pathogen.</title>
        <authorList>
            <person name="Olson A."/>
            <person name="Aerts A."/>
            <person name="Asiegbu F."/>
            <person name="Belbahri L."/>
            <person name="Bouzid O."/>
            <person name="Broberg A."/>
            <person name="Canback B."/>
            <person name="Coutinho P.M."/>
            <person name="Cullen D."/>
            <person name="Dalman K."/>
            <person name="Deflorio G."/>
            <person name="van Diepen L.T."/>
            <person name="Dunand C."/>
            <person name="Duplessis S."/>
            <person name="Durling M."/>
            <person name="Gonthier P."/>
            <person name="Grimwood J."/>
            <person name="Fossdal C.G."/>
            <person name="Hansson D."/>
            <person name="Henrissat B."/>
            <person name="Hietala A."/>
            <person name="Himmelstrand K."/>
            <person name="Hoffmeister D."/>
            <person name="Hogberg N."/>
            <person name="James T.Y."/>
            <person name="Karlsson M."/>
            <person name="Kohler A."/>
            <person name="Kues U."/>
            <person name="Lee Y.H."/>
            <person name="Lin Y.C."/>
            <person name="Lind M."/>
            <person name="Lindquist E."/>
            <person name="Lombard V."/>
            <person name="Lucas S."/>
            <person name="Lunden K."/>
            <person name="Morin E."/>
            <person name="Murat C."/>
            <person name="Park J."/>
            <person name="Raffaello T."/>
            <person name="Rouze P."/>
            <person name="Salamov A."/>
            <person name="Schmutz J."/>
            <person name="Solheim H."/>
            <person name="Stahlberg J."/>
            <person name="Velez H."/>
            <person name="de Vries R.P."/>
            <person name="Wiebenga A."/>
            <person name="Woodward S."/>
            <person name="Yakovlev I."/>
            <person name="Garbelotto M."/>
            <person name="Martin F."/>
            <person name="Grigoriev I.V."/>
            <person name="Stenlid J."/>
        </authorList>
    </citation>
    <scope>NUCLEOTIDE SEQUENCE [LARGE SCALE GENOMIC DNA]</scope>
    <source>
        <strain evidence="2 3">TC 32-1</strain>
    </source>
</reference>
<dbReference type="KEGG" id="hir:HETIRDRAFT_166805"/>
<dbReference type="EMBL" id="KI925454">
    <property type="protein sequence ID" value="ETW87267.1"/>
    <property type="molecule type" value="Genomic_DNA"/>
</dbReference>
<gene>
    <name evidence="2" type="ORF">HETIRDRAFT_166805</name>
</gene>